<feature type="region of interest" description="Disordered" evidence="3">
    <location>
        <begin position="143"/>
        <end position="162"/>
    </location>
</feature>
<dbReference type="FunFam" id="3.30.70.330:FF:000362">
    <property type="entry name" value="GBP2p Poly(A+) RNA-binding protein"/>
    <property type="match status" value="1"/>
</dbReference>
<gene>
    <name evidence="5" type="ORF">cyc_03832</name>
</gene>
<feature type="compositionally biased region" description="Gly residues" evidence="3">
    <location>
        <begin position="280"/>
        <end position="297"/>
    </location>
</feature>
<dbReference type="InterPro" id="IPR012677">
    <property type="entry name" value="Nucleotide-bd_a/b_plait_sf"/>
</dbReference>
<accession>A0A1D3D9D0</accession>
<evidence type="ECO:0000256" key="3">
    <source>
        <dbReference type="SAM" id="MobiDB-lite"/>
    </source>
</evidence>
<dbReference type="InterPro" id="IPR035979">
    <property type="entry name" value="RBD_domain_sf"/>
</dbReference>
<feature type="compositionally biased region" description="Gly residues" evidence="3">
    <location>
        <begin position="244"/>
        <end position="274"/>
    </location>
</feature>
<feature type="region of interest" description="Disordered" evidence="3">
    <location>
        <begin position="239"/>
        <end position="300"/>
    </location>
</feature>
<evidence type="ECO:0000259" key="4">
    <source>
        <dbReference type="PROSITE" id="PS50102"/>
    </source>
</evidence>
<dbReference type="Pfam" id="PF00076">
    <property type="entry name" value="RRM_1"/>
    <property type="match status" value="2"/>
</dbReference>
<dbReference type="AlphaFoldDB" id="A0A1D3D9D0"/>
<feature type="region of interest" description="Disordered" evidence="3">
    <location>
        <begin position="1"/>
        <end position="67"/>
    </location>
</feature>
<comment type="caution">
    <text evidence="5">The sequence shown here is derived from an EMBL/GenBank/DDBJ whole genome shotgun (WGS) entry which is preliminary data.</text>
</comment>
<dbReference type="InterPro" id="IPR000504">
    <property type="entry name" value="RRM_dom"/>
</dbReference>
<feature type="compositionally biased region" description="Basic and acidic residues" evidence="3">
    <location>
        <begin position="143"/>
        <end position="157"/>
    </location>
</feature>
<feature type="domain" description="RRM" evidence="4">
    <location>
        <begin position="301"/>
        <end position="378"/>
    </location>
</feature>
<keyword evidence="1 2" id="KW-0694">RNA-binding</keyword>
<organism evidence="5 6">
    <name type="scientific">Cyclospora cayetanensis</name>
    <dbReference type="NCBI Taxonomy" id="88456"/>
    <lineage>
        <taxon>Eukaryota</taxon>
        <taxon>Sar</taxon>
        <taxon>Alveolata</taxon>
        <taxon>Apicomplexa</taxon>
        <taxon>Conoidasida</taxon>
        <taxon>Coccidia</taxon>
        <taxon>Eucoccidiorida</taxon>
        <taxon>Eimeriorina</taxon>
        <taxon>Eimeriidae</taxon>
        <taxon>Cyclospora</taxon>
    </lineage>
</organism>
<proteinExistence type="predicted"/>
<dbReference type="PANTHER" id="PTHR23003:SF3">
    <property type="entry name" value="FI21236P1-RELATED"/>
    <property type="match status" value="1"/>
</dbReference>
<evidence type="ECO:0000313" key="5">
    <source>
        <dbReference type="EMBL" id="OEH80061.1"/>
    </source>
</evidence>
<name>A0A1D3D9D0_9EIME</name>
<dbReference type="PROSITE" id="PS50102">
    <property type="entry name" value="RRM"/>
    <property type="match status" value="2"/>
</dbReference>
<dbReference type="GO" id="GO:0005737">
    <property type="term" value="C:cytoplasm"/>
    <property type="evidence" value="ECO:0007669"/>
    <property type="project" value="TreeGrafter"/>
</dbReference>
<dbReference type="PANTHER" id="PTHR23003">
    <property type="entry name" value="RNA RECOGNITION MOTIF RRM DOMAIN CONTAINING PROTEIN"/>
    <property type="match status" value="1"/>
</dbReference>
<dbReference type="Gene3D" id="3.30.70.330">
    <property type="match status" value="2"/>
</dbReference>
<evidence type="ECO:0000256" key="2">
    <source>
        <dbReference type="PROSITE-ProRule" id="PRU00176"/>
    </source>
</evidence>
<dbReference type="GO" id="GO:1990904">
    <property type="term" value="C:ribonucleoprotein complex"/>
    <property type="evidence" value="ECO:0007669"/>
    <property type="project" value="TreeGrafter"/>
</dbReference>
<dbReference type="EMBL" id="JROU02000195">
    <property type="protein sequence ID" value="OEH80061.1"/>
    <property type="molecule type" value="Genomic_DNA"/>
</dbReference>
<dbReference type="CDD" id="cd00590">
    <property type="entry name" value="RRM_SF"/>
    <property type="match status" value="1"/>
</dbReference>
<sequence>MEPQESGDELEDPSMVAQSGVGYELEKRDEEDEEDMADIEEEAELKQESEDEELEKEESIDEAEEAQHASALTLPCLTFLELKLDWQRQRESRLSRSLLLFVLIRVYHQSGGLRLRQALKHHKLGIIQTFLFGMMNAQLPADDPRPCLEGQEPEKQPEAPAPGCSVYVGNLAWGVRSAELHEHMSQAGVVVRADVFEDYQGRSKGCGIVVYKDEESAQRAIKELTDSVLLERPIFVREDREEGGGGGKFSGGRGRGRGRGGFSGGRGGYQGGQGSSYQGGNQGSQGYQGGSQGGSQGAGSRQVFVSNLPWKTSWHELKDLFRECGEVVRADILEMPNGRSKGVGTVLFTNRESAQNAIDTFNNYVLDGRHISVRFDRKEL</sequence>
<dbReference type="InterPro" id="IPR050374">
    <property type="entry name" value="RRT5_SRSF_SR"/>
</dbReference>
<dbReference type="Proteomes" id="UP000095192">
    <property type="component" value="Unassembled WGS sequence"/>
</dbReference>
<dbReference type="SUPFAM" id="SSF54928">
    <property type="entry name" value="RNA-binding domain, RBD"/>
    <property type="match status" value="2"/>
</dbReference>
<dbReference type="VEuPathDB" id="ToxoDB:cyc_03832"/>
<dbReference type="GO" id="GO:0005634">
    <property type="term" value="C:nucleus"/>
    <property type="evidence" value="ECO:0007669"/>
    <property type="project" value="TreeGrafter"/>
</dbReference>
<protein>
    <recommendedName>
        <fullName evidence="4">RRM domain-containing protein</fullName>
    </recommendedName>
</protein>
<feature type="compositionally biased region" description="Acidic residues" evidence="3">
    <location>
        <begin position="1"/>
        <end position="12"/>
    </location>
</feature>
<dbReference type="SMART" id="SM00360">
    <property type="entry name" value="RRM"/>
    <property type="match status" value="2"/>
</dbReference>
<feature type="domain" description="RRM" evidence="4">
    <location>
        <begin position="164"/>
        <end position="241"/>
    </location>
</feature>
<keyword evidence="6" id="KW-1185">Reference proteome</keyword>
<feature type="compositionally biased region" description="Acidic residues" evidence="3">
    <location>
        <begin position="29"/>
        <end position="64"/>
    </location>
</feature>
<dbReference type="GO" id="GO:0003729">
    <property type="term" value="F:mRNA binding"/>
    <property type="evidence" value="ECO:0007669"/>
    <property type="project" value="TreeGrafter"/>
</dbReference>
<evidence type="ECO:0000313" key="6">
    <source>
        <dbReference type="Proteomes" id="UP000095192"/>
    </source>
</evidence>
<evidence type="ECO:0000256" key="1">
    <source>
        <dbReference type="ARBA" id="ARBA00022884"/>
    </source>
</evidence>
<dbReference type="InParanoid" id="A0A1D3D9D0"/>
<dbReference type="VEuPathDB" id="ToxoDB:LOC34620459"/>
<reference evidence="5 6" key="1">
    <citation type="journal article" date="2016" name="BMC Genomics">
        <title>Comparative genomics reveals Cyclospora cayetanensis possesses coccidia-like metabolism and invasion components but unique surface antigens.</title>
        <authorList>
            <person name="Liu S."/>
            <person name="Wang L."/>
            <person name="Zheng H."/>
            <person name="Xu Z."/>
            <person name="Roellig D.M."/>
            <person name="Li N."/>
            <person name="Frace M.A."/>
            <person name="Tang K."/>
            <person name="Arrowood M.J."/>
            <person name="Moss D.M."/>
            <person name="Zhang L."/>
            <person name="Feng Y."/>
            <person name="Xiao L."/>
        </authorList>
    </citation>
    <scope>NUCLEOTIDE SEQUENCE [LARGE SCALE GENOMIC DNA]</scope>
    <source>
        <strain evidence="5 6">CHN_HEN01</strain>
    </source>
</reference>